<dbReference type="NCBIfam" id="TIGR01901">
    <property type="entry name" value="adhes_NPXG"/>
    <property type="match status" value="1"/>
</dbReference>
<feature type="signal peptide" evidence="1">
    <location>
        <begin position="1"/>
        <end position="21"/>
    </location>
</feature>
<keyword evidence="1" id="KW-0732">Signal</keyword>
<name>A0A0G4Q394_9GAMM</name>
<organism evidence="3 4">
    <name type="scientific">Proteus penneri</name>
    <dbReference type="NCBI Taxonomy" id="102862"/>
    <lineage>
        <taxon>Bacteria</taxon>
        <taxon>Pseudomonadati</taxon>
        <taxon>Pseudomonadota</taxon>
        <taxon>Gammaproteobacteria</taxon>
        <taxon>Enterobacterales</taxon>
        <taxon>Morganellaceae</taxon>
        <taxon>Proteus</taxon>
    </lineage>
</organism>
<evidence type="ECO:0000259" key="2">
    <source>
        <dbReference type="SMART" id="SM00912"/>
    </source>
</evidence>
<proteinExistence type="predicted"/>
<protein>
    <submittedName>
        <fullName evidence="3">Hemolysin</fullName>
    </submittedName>
</protein>
<accession>A0A0G4Q394</accession>
<dbReference type="Pfam" id="PF05860">
    <property type="entry name" value="TPS"/>
    <property type="match status" value="1"/>
</dbReference>
<dbReference type="InterPro" id="IPR011050">
    <property type="entry name" value="Pectin_lyase_fold/virulence"/>
</dbReference>
<dbReference type="RefSeq" id="WP_244884279.1">
    <property type="nucleotide sequence ID" value="NZ_CVRY01000002.1"/>
</dbReference>
<dbReference type="InterPro" id="IPR008638">
    <property type="entry name" value="FhaB/CdiA-like_TPS"/>
</dbReference>
<dbReference type="EMBL" id="CVRY01000002">
    <property type="protein sequence ID" value="CRL60305.1"/>
    <property type="molecule type" value="Genomic_DNA"/>
</dbReference>
<dbReference type="Gene3D" id="2.160.20.10">
    <property type="entry name" value="Single-stranded right-handed beta-helix, Pectin lyase-like"/>
    <property type="match status" value="1"/>
</dbReference>
<evidence type="ECO:0000313" key="4">
    <source>
        <dbReference type="Proteomes" id="UP000183920"/>
    </source>
</evidence>
<feature type="chain" id="PRO_5005196149" evidence="1">
    <location>
        <begin position="22"/>
        <end position="260"/>
    </location>
</feature>
<dbReference type="AlphaFoldDB" id="A0A0G4Q394"/>
<gene>
    <name evidence="3" type="primary">shlA_2</name>
    <name evidence="3" type="ORF">BN1804_00877</name>
</gene>
<dbReference type="Proteomes" id="UP000183920">
    <property type="component" value="Unassembled WGS sequence"/>
</dbReference>
<feature type="domain" description="Filamentous haemagglutinin FhaB/tRNA nuclease CdiA-like TPS" evidence="2">
    <location>
        <begin position="42"/>
        <end position="143"/>
    </location>
</feature>
<dbReference type="InterPro" id="IPR012334">
    <property type="entry name" value="Pectin_lyas_fold"/>
</dbReference>
<evidence type="ECO:0000256" key="1">
    <source>
        <dbReference type="SAM" id="SignalP"/>
    </source>
</evidence>
<dbReference type="SUPFAM" id="SSF51126">
    <property type="entry name" value="Pectin lyase-like"/>
    <property type="match status" value="1"/>
</dbReference>
<dbReference type="SMART" id="SM00912">
    <property type="entry name" value="Haemagg_act"/>
    <property type="match status" value="1"/>
</dbReference>
<reference evidence="4" key="1">
    <citation type="submission" date="2015-06" db="EMBL/GenBank/DDBJ databases">
        <authorList>
            <person name="Urmite Genomes"/>
        </authorList>
    </citation>
    <scope>NUCLEOTIDE SEQUENCE [LARGE SCALE GENOMIC DNA]</scope>
    <source>
        <strain evidence="4">CSUR P1867</strain>
    </source>
</reference>
<evidence type="ECO:0000313" key="3">
    <source>
        <dbReference type="EMBL" id="CRL60305.1"/>
    </source>
</evidence>
<sequence length="260" mass="29359" precursor="true">MKNKKLLFQLFILFNSQMVLAGENIIVNDELSSKTTLTFDNKKNKDVINIDTNLEDGISLNFYRKFNVPKEGVILNNKEAKANVIINEVTGNEMSLINGNVRVEGLKAHVIIANPNGIECNQCSASRVTDFTLISGKTNDSVSDFILSKKNYVSIRGLKRIASQKINLISNKIFMEGKLNKSIDTLNILSGLQIYHLFSKNEFNHNGQISFFEGVKANLNKINIKHGYGEIYFDKDIYNIIKSKINIDRLSENSALYISR</sequence>